<protein>
    <recommendedName>
        <fullName evidence="3">Transcriptional regulator</fullName>
    </recommendedName>
</protein>
<dbReference type="RefSeq" id="WP_378614930.1">
    <property type="nucleotide sequence ID" value="NZ_JBHSAX010000019.1"/>
</dbReference>
<dbReference type="Proteomes" id="UP001595696">
    <property type="component" value="Unassembled WGS sequence"/>
</dbReference>
<evidence type="ECO:0000313" key="2">
    <source>
        <dbReference type="Proteomes" id="UP001595696"/>
    </source>
</evidence>
<reference evidence="2" key="1">
    <citation type="journal article" date="2019" name="Int. J. Syst. Evol. Microbiol.">
        <title>The Global Catalogue of Microorganisms (GCM) 10K type strain sequencing project: providing services to taxonomists for standard genome sequencing and annotation.</title>
        <authorList>
            <consortium name="The Broad Institute Genomics Platform"/>
            <consortium name="The Broad Institute Genome Sequencing Center for Infectious Disease"/>
            <person name="Wu L."/>
            <person name="Ma J."/>
        </authorList>
    </citation>
    <scope>NUCLEOTIDE SEQUENCE [LARGE SCALE GENOMIC DNA]</scope>
    <source>
        <strain evidence="2">CGMCC 4.7330</strain>
    </source>
</reference>
<proteinExistence type="predicted"/>
<name>A0ABV8DZW6_9NOCA</name>
<gene>
    <name evidence="1" type="ORF">ACFO0B_24600</name>
</gene>
<sequence>MRSEAEFAVYAALPVEYRQLVDVVDRFPHGVQARRIARMTYPGMWELDEAEIDSGVVGTLRDRLSRLAADGFVAIERSSEYGDIYRPVNSPLDMATWTLEQGRAYYASRHAERIGADQLPVAAYSMVLGAWRTTLVEDAHARDGLNRISDGEMFAANVAAFRIMRGFLVAADRSPDAWQRLSSTLADPERVAAGSRTVADLLGEHYPEWAADCAKAVGYYATLTAPDEHDMAWFIAVKSCFGAVSGNWFGMPGWARVVDAFAGRARPAIPERIRAALLTAPDQLDPAILERYVRAGIGTL</sequence>
<evidence type="ECO:0008006" key="3">
    <source>
        <dbReference type="Google" id="ProtNLM"/>
    </source>
</evidence>
<evidence type="ECO:0000313" key="1">
    <source>
        <dbReference type="EMBL" id="MFC3965179.1"/>
    </source>
</evidence>
<keyword evidence="2" id="KW-1185">Reference proteome</keyword>
<dbReference type="EMBL" id="JBHSAX010000019">
    <property type="protein sequence ID" value="MFC3965179.1"/>
    <property type="molecule type" value="Genomic_DNA"/>
</dbReference>
<comment type="caution">
    <text evidence="1">The sequence shown here is derived from an EMBL/GenBank/DDBJ whole genome shotgun (WGS) entry which is preliminary data.</text>
</comment>
<organism evidence="1 2">
    <name type="scientific">Nocardia jiangsuensis</name>
    <dbReference type="NCBI Taxonomy" id="1691563"/>
    <lineage>
        <taxon>Bacteria</taxon>
        <taxon>Bacillati</taxon>
        <taxon>Actinomycetota</taxon>
        <taxon>Actinomycetes</taxon>
        <taxon>Mycobacteriales</taxon>
        <taxon>Nocardiaceae</taxon>
        <taxon>Nocardia</taxon>
    </lineage>
</organism>
<accession>A0ABV8DZW6</accession>